<feature type="region of interest" description="Disordered" evidence="1">
    <location>
        <begin position="1202"/>
        <end position="1269"/>
    </location>
</feature>
<dbReference type="Proteomes" id="UP000747110">
    <property type="component" value="Unassembled WGS sequence"/>
</dbReference>
<feature type="compositionally biased region" description="Polar residues" evidence="1">
    <location>
        <begin position="1995"/>
        <end position="2011"/>
    </location>
</feature>
<gene>
    <name evidence="2" type="ORF">Vretifemale_11736</name>
</gene>
<feature type="region of interest" description="Disordered" evidence="1">
    <location>
        <begin position="1479"/>
        <end position="1511"/>
    </location>
</feature>
<feature type="compositionally biased region" description="Low complexity" evidence="1">
    <location>
        <begin position="1667"/>
        <end position="1679"/>
    </location>
</feature>
<feature type="compositionally biased region" description="Basic and acidic residues" evidence="1">
    <location>
        <begin position="1152"/>
        <end position="1168"/>
    </location>
</feature>
<feature type="compositionally biased region" description="Low complexity" evidence="1">
    <location>
        <begin position="768"/>
        <end position="784"/>
    </location>
</feature>
<feature type="region of interest" description="Disordered" evidence="1">
    <location>
        <begin position="1807"/>
        <end position="1835"/>
    </location>
</feature>
<feature type="compositionally biased region" description="Basic and acidic residues" evidence="1">
    <location>
        <begin position="1586"/>
        <end position="1597"/>
    </location>
</feature>
<feature type="compositionally biased region" description="Basic and acidic residues" evidence="1">
    <location>
        <begin position="1311"/>
        <end position="1325"/>
    </location>
</feature>
<feature type="region of interest" description="Disordered" evidence="1">
    <location>
        <begin position="1748"/>
        <end position="1778"/>
    </location>
</feature>
<feature type="compositionally biased region" description="Polar residues" evidence="1">
    <location>
        <begin position="810"/>
        <end position="821"/>
    </location>
</feature>
<feature type="compositionally biased region" description="Basic and acidic residues" evidence="1">
    <location>
        <begin position="1379"/>
        <end position="1394"/>
    </location>
</feature>
<accession>A0A8J4CPX9</accession>
<feature type="region of interest" description="Disordered" evidence="1">
    <location>
        <begin position="1982"/>
        <end position="2011"/>
    </location>
</feature>
<feature type="region of interest" description="Disordered" evidence="1">
    <location>
        <begin position="1353"/>
        <end position="1394"/>
    </location>
</feature>
<feature type="region of interest" description="Disordered" evidence="1">
    <location>
        <begin position="1920"/>
        <end position="1959"/>
    </location>
</feature>
<feature type="compositionally biased region" description="Basic and acidic residues" evidence="1">
    <location>
        <begin position="994"/>
        <end position="1006"/>
    </location>
</feature>
<feature type="region of interest" description="Disordered" evidence="1">
    <location>
        <begin position="1293"/>
        <end position="1338"/>
    </location>
</feature>
<sequence>MKAYMRDKLGNNFTGVAVCLSGVAANGSLRDGTGWQIRMSCLPLCMKLRMTIPCFQASPLRKFVAMELPEAPVGWSSQGAWTRAHPRQLTTSWASFSPAETMMRPLAAPNRYDEDQNNGLRLKHMQQQPQQPLMPLQHLLPPQRRPVYQQQPQLLKALPQPSEPPDPRLHQQQIPPVWGTQLAEHGGSRSPVLQVPSGSLPWQARAQSLAPEPQMAGTVLHGDGFSRGPMSAGPAHRSPTVTAGYPTAAVQPLHGLTPAAAVAAVAAIDMSGGRNGVTQGLQTMVTYSGSATLQTARDIPVQLMGPYFVHQHWQAPAYQQAAGSQGPVGCWDPPPLDLGRTPLMQPPQVGPSSAALHPGNFSGLGPPDMSSISSIQQWLLLVPDHSKMALEKAWFMSAQRATKAALGPTQGGTGRLPTSGGNRHMDSALGDVPVGGRPLQLKVPAVSQAELKSPTPKQPGKVPVKAQDIYQPDGTALTPELVLHYTNMLYGEDWDKQSPWPAVTTVVPNTGTRVAGSYIGYTSAQRTADTNQSAVTSAGGTKRLYKMYNQLIGRVTATPKLVDTAISPAPGRHSPELPQVEMKQDAQPLACLPYMPELMEHITKASLSSRDAPPSPRAIQYIPKTAVWQAAWAAHRAATTIAAVATAQDFQAASASILATERGVVGHTSSSNTLYAYKEATTSFAALGRDGAGAIACDGPIPGQHHQVKRGASRWRDRQHMESVLAPVYMVDLDNGEVTISYVHGHGRSEVETQTDRCILKDGQTMESGGSSSDAASYSTHSSAIGSGTDMTGESSSSALTCDDTEDSESTSGNIDQHSTRAVTTGRIVQLLKSMNIFGRWRRRGESKRQGQAVVSGDKIPAGVSTGMITHSEGDDVGSNRSNAPTALVAVGGKGTPPDGDNKANTTNGVAVDDMQRRKRRKTEGPQASSGTNSADATSVMGSSSIDHQQQVDSSHKQRTKEKNKVRKVQKKHTKTDAGLNGSASTAGDGAKMSSKDKKPKFKTDTKPLVGPTAPDIAASNFTIGDQQEDTKSKMQLSTTISNTSVAATTDATSTAVRTAINNDGTIPQENTEKGGASSEVAVGDCRSESTTDNQSGGLIPQAGIRSKIHHVVRHFKLHRWKRSGVSQPQKAVDDGILATHTESAVSDEVDGDQRPAVEQQESPKEVADGSPVSAASGSKAGWKGFHFWKLRKIQLIKRGDSARPKMADNTDVQVSNEVKDNTAGDNIAAETNNDDGLPASGQAASSSVNNPGSIHSSDGASRTVHTPAVAGNGNKTWLQKLFSSVNTSVLGRFPGAKQQPGSSLPNAEPADGKVHNKEMGRQKAESMQQSPGDAAMSRGCHVEDLAEVENQEANSDLEYMETSRRSVPSDAGKAKPKKVGDDKSGDNNSRELKMETISKVKAKLKAATGGLFARILGLRHHGGSANISQQIPITTNLNANTGVIDGGSSGSRGIAAGLATIAGQEQRETADNEGFIGAQTATGDAADDKKLTDTEETASDEDVWSQPLPPATETKAAGATFETAGPPMSEVTAGSLVSTAVMPPAIESAVTEPELQDLKHAASNQIEAMASEGLQTSAQVATKVVRDGKGKQETKKVARKAAAGKKLLSPTAATPSIVLPPPQGPKAKLMQKLLRLSDAVNAQRAAAAASSLGDDVVSSRGLASDTTAAAGDDAADQAAGRKNDSMQVDNAINDTSQNLPKRDEPNQGGGLQQRVVQQLVEATAVPIDVSVQNKSKALERLKNTLARTRGRQAPAASELKTTISSRSECADDTGQGIINNGHYAQNLEQDSSVMSHVAPQVPQQEQAMWGTRSQRGNPASPDNETDASSKPGGKATMMERMMASLRRPKHQAEVQEMVVFTDGQDQKSFGAAEITTAKTASGAAHALVADETTAVTAMRSSVTPSTITESSIPAAVQSQPAAARGASSPVSGAGSLTTTSRLNSTTRSDLGASSPFGRQVHQAENLMASIRKLQQMANNDHETNLNNTNGRRVGSTNGSPAVTSGGWTVQ</sequence>
<evidence type="ECO:0000256" key="1">
    <source>
        <dbReference type="SAM" id="MobiDB-lite"/>
    </source>
</evidence>
<feature type="compositionally biased region" description="Basic residues" evidence="1">
    <location>
        <begin position="957"/>
        <end position="974"/>
    </location>
</feature>
<feature type="region of interest" description="Disordered" evidence="1">
    <location>
        <begin position="1065"/>
        <end position="1101"/>
    </location>
</feature>
<feature type="compositionally biased region" description="Low complexity" evidence="1">
    <location>
        <begin position="1936"/>
        <end position="1949"/>
    </location>
</feature>
<feature type="region of interest" description="Disordered" evidence="1">
    <location>
        <begin position="842"/>
        <end position="1018"/>
    </location>
</feature>
<feature type="compositionally biased region" description="Polar residues" evidence="1">
    <location>
        <begin position="926"/>
        <end position="953"/>
    </location>
</feature>
<evidence type="ECO:0000313" key="3">
    <source>
        <dbReference type="Proteomes" id="UP000747110"/>
    </source>
</evidence>
<comment type="caution">
    <text evidence="2">The sequence shown here is derived from an EMBL/GenBank/DDBJ whole genome shotgun (WGS) entry which is preliminary data.</text>
</comment>
<dbReference type="OrthoDB" id="553175at2759"/>
<organism evidence="2 3">
    <name type="scientific">Volvox reticuliferus</name>
    <dbReference type="NCBI Taxonomy" id="1737510"/>
    <lineage>
        <taxon>Eukaryota</taxon>
        <taxon>Viridiplantae</taxon>
        <taxon>Chlorophyta</taxon>
        <taxon>core chlorophytes</taxon>
        <taxon>Chlorophyceae</taxon>
        <taxon>CS clade</taxon>
        <taxon>Chlamydomonadales</taxon>
        <taxon>Volvocaceae</taxon>
        <taxon>Volvox</taxon>
    </lineage>
</organism>
<keyword evidence="3" id="KW-1185">Reference proteome</keyword>
<name>A0A8J4CPX9_9CHLO</name>
<feature type="region of interest" description="Disordered" evidence="1">
    <location>
        <begin position="1667"/>
        <end position="1688"/>
    </location>
</feature>
<proteinExistence type="predicted"/>
<feature type="compositionally biased region" description="Acidic residues" evidence="1">
    <location>
        <begin position="1495"/>
        <end position="1504"/>
    </location>
</feature>
<reference evidence="2" key="1">
    <citation type="journal article" date="2021" name="Proc. Natl. Acad. Sci. U.S.A.">
        <title>Three genomes in the algal genus Volvox reveal the fate of a haploid sex-determining region after a transition to homothallism.</title>
        <authorList>
            <person name="Yamamoto K."/>
            <person name="Hamaji T."/>
            <person name="Kawai-Toyooka H."/>
            <person name="Matsuzaki R."/>
            <person name="Takahashi F."/>
            <person name="Nishimura Y."/>
            <person name="Kawachi M."/>
            <person name="Noguchi H."/>
            <person name="Minakuchi Y."/>
            <person name="Umen J.G."/>
            <person name="Toyoda A."/>
            <person name="Nozaki H."/>
        </authorList>
    </citation>
    <scope>NUCLEOTIDE SEQUENCE</scope>
    <source>
        <strain evidence="2">NIES-3786</strain>
    </source>
</reference>
<feature type="compositionally biased region" description="Polar residues" evidence="1">
    <location>
        <begin position="785"/>
        <end position="800"/>
    </location>
</feature>
<feature type="compositionally biased region" description="Polar residues" evidence="1">
    <location>
        <begin position="1807"/>
        <end position="1829"/>
    </location>
</feature>
<dbReference type="EMBL" id="BNCP01000025">
    <property type="protein sequence ID" value="GIL82809.1"/>
    <property type="molecule type" value="Genomic_DNA"/>
</dbReference>
<evidence type="ECO:0000313" key="2">
    <source>
        <dbReference type="EMBL" id="GIL82809.1"/>
    </source>
</evidence>
<feature type="region of interest" description="Disordered" evidence="1">
    <location>
        <begin position="763"/>
        <end position="821"/>
    </location>
</feature>
<feature type="region of interest" description="Disordered" evidence="1">
    <location>
        <begin position="1143"/>
        <end position="1178"/>
    </location>
</feature>
<feature type="compositionally biased region" description="Polar residues" evidence="1">
    <location>
        <begin position="1243"/>
        <end position="1265"/>
    </location>
</feature>
<feature type="region of interest" description="Disordered" evidence="1">
    <location>
        <begin position="1586"/>
        <end position="1607"/>
    </location>
</feature>
<protein>
    <submittedName>
        <fullName evidence="2">Uncharacterized protein</fullName>
    </submittedName>
</protein>